<sequence length="487" mass="55749">MKLERQLREQGFKGPPYRLWYGNLKENYRLIGEACSKPMMNLNHQILQRIDPLLIKIIKEYGKMPLTWVGTRPRIFILDGELIREILSNKSGQLEQVKINPIVRFLITGLVTHEGEKWVTHRRIISPAFHLEKLKRLLPAFSTSCSEMINRWEKLIGPNESLELDMWPQFQNMTGDVISRTAFGSSYKEGTRIFQLQTEQTQLLFDDAHKVEIPGYRFIPTKKAMRRKEIDKEVRGLLRGMIEQRAKEMKTGVATKNDILGLLMESNSKDSQAKGNSESGRMTIEDVIDECKLFYFAGQETTAVLLTWTMVLLSMYPTWQARAREEVFQVFGKDKPESDGLNQLKIVSMILYEVLRLYPPVTFLTRSACKTITIGGLTIPAGVQVSLPTVFIHHDPELWGEDADDFNPERFSDGVMKASKNQFAFFPFGWGPRICVGQNFAILEAKIALSTILQHFSFELSPSYTHAPMAVITLQPQHGAQIILHKL</sequence>
<evidence type="ECO:0000313" key="2">
    <source>
        <dbReference type="Proteomes" id="UP001234297"/>
    </source>
</evidence>
<accession>A0ACC2K6G8</accession>
<proteinExistence type="predicted"/>
<evidence type="ECO:0000313" key="1">
    <source>
        <dbReference type="EMBL" id="KAJ8616695.1"/>
    </source>
</evidence>
<gene>
    <name evidence="1" type="ORF">MRB53_036067</name>
</gene>
<reference evidence="1 2" key="1">
    <citation type="journal article" date="2022" name="Hortic Res">
        <title>A haplotype resolved chromosomal level avocado genome allows analysis of novel avocado genes.</title>
        <authorList>
            <person name="Nath O."/>
            <person name="Fletcher S.J."/>
            <person name="Hayward A."/>
            <person name="Shaw L.M."/>
            <person name="Masouleh A.K."/>
            <person name="Furtado A."/>
            <person name="Henry R.J."/>
            <person name="Mitter N."/>
        </authorList>
    </citation>
    <scope>NUCLEOTIDE SEQUENCE [LARGE SCALE GENOMIC DNA]</scope>
    <source>
        <strain evidence="2">cv. Hass</strain>
    </source>
</reference>
<protein>
    <submittedName>
        <fullName evidence="1">Uncharacterized protein</fullName>
    </submittedName>
</protein>
<dbReference type="Proteomes" id="UP001234297">
    <property type="component" value="Chromosome 12"/>
</dbReference>
<name>A0ACC2K6G8_PERAE</name>
<organism evidence="1 2">
    <name type="scientific">Persea americana</name>
    <name type="common">Avocado</name>
    <dbReference type="NCBI Taxonomy" id="3435"/>
    <lineage>
        <taxon>Eukaryota</taxon>
        <taxon>Viridiplantae</taxon>
        <taxon>Streptophyta</taxon>
        <taxon>Embryophyta</taxon>
        <taxon>Tracheophyta</taxon>
        <taxon>Spermatophyta</taxon>
        <taxon>Magnoliopsida</taxon>
        <taxon>Magnoliidae</taxon>
        <taxon>Laurales</taxon>
        <taxon>Lauraceae</taxon>
        <taxon>Persea</taxon>
    </lineage>
</organism>
<keyword evidence="2" id="KW-1185">Reference proteome</keyword>
<comment type="caution">
    <text evidence="1">The sequence shown here is derived from an EMBL/GenBank/DDBJ whole genome shotgun (WGS) entry which is preliminary data.</text>
</comment>
<dbReference type="EMBL" id="CM056820">
    <property type="protein sequence ID" value="KAJ8616695.1"/>
    <property type="molecule type" value="Genomic_DNA"/>
</dbReference>